<dbReference type="Gene3D" id="2.170.130.10">
    <property type="entry name" value="TonB-dependent receptor, plug domain"/>
    <property type="match status" value="1"/>
</dbReference>
<reference evidence="14 15" key="1">
    <citation type="submission" date="2016-11" db="EMBL/GenBank/DDBJ databases">
        <authorList>
            <person name="Jaros S."/>
            <person name="Januszkiewicz K."/>
            <person name="Wedrychowicz H."/>
        </authorList>
    </citation>
    <scope>NUCLEOTIDE SEQUENCE [LARGE SCALE GENOMIC DNA]</scope>
    <source>
        <strain evidence="14 15">DSM 24574</strain>
    </source>
</reference>
<keyword evidence="7 10" id="KW-0472">Membrane</keyword>
<dbReference type="STRING" id="947013.SAMN04488109_5155"/>
<comment type="subcellular location">
    <subcellularLocation>
        <location evidence="1 10">Cell outer membrane</location>
        <topology evidence="1 10">Multi-pass membrane protein</topology>
    </subcellularLocation>
</comment>
<evidence type="ECO:0000259" key="12">
    <source>
        <dbReference type="Pfam" id="PF00593"/>
    </source>
</evidence>
<dbReference type="InterPro" id="IPR036942">
    <property type="entry name" value="Beta-barrel_TonB_sf"/>
</dbReference>
<feature type="domain" description="TonB-dependent receptor plug" evidence="13">
    <location>
        <begin position="255"/>
        <end position="379"/>
    </location>
</feature>
<keyword evidence="15" id="KW-1185">Reference proteome</keyword>
<evidence type="ECO:0000256" key="7">
    <source>
        <dbReference type="ARBA" id="ARBA00023136"/>
    </source>
</evidence>
<evidence type="ECO:0000256" key="9">
    <source>
        <dbReference type="ARBA" id="ARBA00023237"/>
    </source>
</evidence>
<keyword evidence="4 10" id="KW-0812">Transmembrane</keyword>
<dbReference type="InterPro" id="IPR008969">
    <property type="entry name" value="CarboxyPept-like_regulatory"/>
</dbReference>
<proteinExistence type="inferred from homology"/>
<accession>A0A1M5VJY5</accession>
<evidence type="ECO:0000256" key="5">
    <source>
        <dbReference type="ARBA" id="ARBA00022729"/>
    </source>
</evidence>
<evidence type="ECO:0000256" key="3">
    <source>
        <dbReference type="ARBA" id="ARBA00022452"/>
    </source>
</evidence>
<dbReference type="Gene3D" id="2.60.40.1120">
    <property type="entry name" value="Carboxypeptidase-like, regulatory domain"/>
    <property type="match status" value="1"/>
</dbReference>
<dbReference type="Gene3D" id="2.40.170.20">
    <property type="entry name" value="TonB-dependent receptor, beta-barrel domain"/>
    <property type="match status" value="1"/>
</dbReference>
<dbReference type="Pfam" id="PF13715">
    <property type="entry name" value="CarbopepD_reg_2"/>
    <property type="match status" value="1"/>
</dbReference>
<evidence type="ECO:0000256" key="8">
    <source>
        <dbReference type="ARBA" id="ARBA00023170"/>
    </source>
</evidence>
<dbReference type="Pfam" id="PF00593">
    <property type="entry name" value="TonB_dep_Rec_b-barrel"/>
    <property type="match status" value="1"/>
</dbReference>
<dbReference type="PANTHER" id="PTHR30069:SF29">
    <property type="entry name" value="HEMOGLOBIN AND HEMOGLOBIN-HAPTOGLOBIN-BINDING PROTEIN 1-RELATED"/>
    <property type="match status" value="1"/>
</dbReference>
<dbReference type="InterPro" id="IPR000531">
    <property type="entry name" value="Beta-barrel_TonB"/>
</dbReference>
<dbReference type="PROSITE" id="PS52016">
    <property type="entry name" value="TONB_DEPENDENT_REC_3"/>
    <property type="match status" value="1"/>
</dbReference>
<sequence length="1168" mass="126524">MNRFDYTSFLKRWLMVLVLLSAPVLRGLGQYYASAGNAIRSAQASAGSNPTTESTVSLKDALHDLKKRFHLRFAYREGLLDGKTVSATWLHQEQAPEVILEKMLASCMLGYKQINKKQFTIFSTTTADRTTGNAVTNGTSSETLTATETAAQEQAVATGISGTVTSQDDGMALPGVNVIIKGTTTGTTTDANGHFALNAPDEGAVLIFSFIGYQTTEVSFSAGQTVVDVVLPVELRSLSEVVVTALGIEKERSALAYSVTEVKGEEFTQARENNVANALSGKIAGVNATGLSTGPGGSSRIVIRGNGSLTGANQPLYVVNGMPIDNTTPGGSATTNGGAGNVDRGDGIGGINPDDIESISVLKGGTAAALYGSRAANGVIVITTKKGRAQRGIGVEYNGTFTTERVSVYPDWQYEYGQGDNGVKPTDLAGAVTTGRRSFGAKIDGTDFVAVDGKTHPYVAQRDNVKNFYQTGTSLTNTLAFTGGSDVLNYRLSMSDLNSRSILPNSTYNRKTANLSVNSKLGERITVDATLQYNLEKAHNRPNAGDALGNPNWTPYMMANTADIRWIKPGYDASGNEIAWNDAPIASNAYFVVNKFQEDDIKNRFIGQASVAYKILKNLSLKGVVSRDFYNYNYDYIVPSGTLYTPQGQLNAYKTDVAETNGMLSLNYNAQIKDFSITALVAGNQRRYDYKQLNTAGSNFTIPYFYSTTNLATQSTTPLTQRTGINSIFGSADFGYKDMAFITVTGRQDWFSTLSPKNNTIFYPSIGGSFVLSEAINMPNTIDFAKVRASWAQVGGATPDPYAINLTYSMVPSSGQPLQNVTVDPTTQANIITNPSLKPLTSTTYEAGFELQFFRNRLGLDVTYYDRKTTDDIVKTAITPTSGYNSVILNVGELSNKGIEVLLTGSPIKNGDFTWNVSYNVAYNKNKVVRLADGLDQIQMASSVNGWAYINNIVGQPFGTIVGTRTQTDANGNIVFNKTSGLPVATGLQSLGQGVPPLTMGLTNEFRYKNFSLNILIDGKYGNKIFSLMEVYATRLGKMKSTLPGRENGLDVSGVDQEGNPYSRTVPVTGLRVYYDNYKIYSDKFIHDGSFVKLRQIIFSYNIPVKNLKVLKLQSASISFVARNLLTLYKSTDNFDPEQGYTNSSAQGFESFGLPRTRSYGMNLMLKF</sequence>
<dbReference type="GO" id="GO:0015344">
    <property type="term" value="F:siderophore uptake transmembrane transporter activity"/>
    <property type="evidence" value="ECO:0007669"/>
    <property type="project" value="TreeGrafter"/>
</dbReference>
<dbReference type="NCBIfam" id="TIGR04057">
    <property type="entry name" value="SusC_RagA_signa"/>
    <property type="match status" value="1"/>
</dbReference>
<dbReference type="Pfam" id="PF07715">
    <property type="entry name" value="Plug"/>
    <property type="match status" value="1"/>
</dbReference>
<evidence type="ECO:0000256" key="6">
    <source>
        <dbReference type="ARBA" id="ARBA00023077"/>
    </source>
</evidence>
<keyword evidence="6 11" id="KW-0798">TonB box</keyword>
<dbReference type="InterPro" id="IPR039426">
    <property type="entry name" value="TonB-dep_rcpt-like"/>
</dbReference>
<dbReference type="SUPFAM" id="SSF56935">
    <property type="entry name" value="Porins"/>
    <property type="match status" value="1"/>
</dbReference>
<evidence type="ECO:0000256" key="10">
    <source>
        <dbReference type="PROSITE-ProRule" id="PRU01360"/>
    </source>
</evidence>
<evidence type="ECO:0000256" key="2">
    <source>
        <dbReference type="ARBA" id="ARBA00022448"/>
    </source>
</evidence>
<gene>
    <name evidence="14" type="ORF">SAMN04488109_5155</name>
</gene>
<dbReference type="GO" id="GO:0044718">
    <property type="term" value="P:siderophore transmembrane transport"/>
    <property type="evidence" value="ECO:0007669"/>
    <property type="project" value="TreeGrafter"/>
</dbReference>
<dbReference type="EMBL" id="FQWQ01000004">
    <property type="protein sequence ID" value="SHH75384.1"/>
    <property type="molecule type" value="Genomic_DNA"/>
</dbReference>
<evidence type="ECO:0000259" key="13">
    <source>
        <dbReference type="Pfam" id="PF07715"/>
    </source>
</evidence>
<feature type="domain" description="TonB-dependent receptor-like beta-barrel" evidence="12">
    <location>
        <begin position="603"/>
        <end position="1008"/>
    </location>
</feature>
<keyword evidence="2 10" id="KW-0813">Transport</keyword>
<keyword evidence="8" id="KW-0675">Receptor</keyword>
<dbReference type="PANTHER" id="PTHR30069">
    <property type="entry name" value="TONB-DEPENDENT OUTER MEMBRANE RECEPTOR"/>
    <property type="match status" value="1"/>
</dbReference>
<dbReference type="GO" id="GO:0009279">
    <property type="term" value="C:cell outer membrane"/>
    <property type="evidence" value="ECO:0007669"/>
    <property type="project" value="UniProtKB-SubCell"/>
</dbReference>
<dbReference type="InterPro" id="IPR023996">
    <property type="entry name" value="TonB-dep_OMP_SusC/RagA"/>
</dbReference>
<comment type="similarity">
    <text evidence="10 11">Belongs to the TonB-dependent receptor family.</text>
</comment>
<evidence type="ECO:0000256" key="4">
    <source>
        <dbReference type="ARBA" id="ARBA00022692"/>
    </source>
</evidence>
<dbReference type="InterPro" id="IPR012910">
    <property type="entry name" value="Plug_dom"/>
</dbReference>
<keyword evidence="5" id="KW-0732">Signal</keyword>
<dbReference type="InterPro" id="IPR037066">
    <property type="entry name" value="Plug_dom_sf"/>
</dbReference>
<keyword evidence="9 10" id="KW-0998">Cell outer membrane</keyword>
<organism evidence="14 15">
    <name type="scientific">Chryseolinea serpens</name>
    <dbReference type="NCBI Taxonomy" id="947013"/>
    <lineage>
        <taxon>Bacteria</taxon>
        <taxon>Pseudomonadati</taxon>
        <taxon>Bacteroidota</taxon>
        <taxon>Cytophagia</taxon>
        <taxon>Cytophagales</taxon>
        <taxon>Fulvivirgaceae</taxon>
        <taxon>Chryseolinea</taxon>
    </lineage>
</organism>
<dbReference type="InterPro" id="IPR023997">
    <property type="entry name" value="TonB-dep_OMP_SusC/RagA_CS"/>
</dbReference>
<dbReference type="NCBIfam" id="TIGR04056">
    <property type="entry name" value="OMP_RagA_SusC"/>
    <property type="match status" value="1"/>
</dbReference>
<dbReference type="AlphaFoldDB" id="A0A1M5VJY5"/>
<dbReference type="SUPFAM" id="SSF49464">
    <property type="entry name" value="Carboxypeptidase regulatory domain-like"/>
    <property type="match status" value="1"/>
</dbReference>
<evidence type="ECO:0000313" key="15">
    <source>
        <dbReference type="Proteomes" id="UP000184212"/>
    </source>
</evidence>
<evidence type="ECO:0000256" key="1">
    <source>
        <dbReference type="ARBA" id="ARBA00004571"/>
    </source>
</evidence>
<dbReference type="RefSeq" id="WP_221408803.1">
    <property type="nucleotide sequence ID" value="NZ_FQWQ01000004.1"/>
</dbReference>
<keyword evidence="3 10" id="KW-1134">Transmembrane beta strand</keyword>
<dbReference type="Proteomes" id="UP000184212">
    <property type="component" value="Unassembled WGS sequence"/>
</dbReference>
<protein>
    <submittedName>
        <fullName evidence="14">TonB-linked outer membrane protein, SusC/RagA family</fullName>
    </submittedName>
</protein>
<evidence type="ECO:0000313" key="14">
    <source>
        <dbReference type="EMBL" id="SHH75384.1"/>
    </source>
</evidence>
<evidence type="ECO:0000256" key="11">
    <source>
        <dbReference type="RuleBase" id="RU003357"/>
    </source>
</evidence>
<name>A0A1M5VJY5_9BACT</name>